<dbReference type="PROSITE" id="PS50943">
    <property type="entry name" value="HTH_CROC1"/>
    <property type="match status" value="1"/>
</dbReference>
<dbReference type="SMART" id="SM00530">
    <property type="entry name" value="HTH_XRE"/>
    <property type="match status" value="1"/>
</dbReference>
<dbReference type="CDD" id="cd00093">
    <property type="entry name" value="HTH_XRE"/>
    <property type="match status" value="1"/>
</dbReference>
<dbReference type="PANTHER" id="PTHR46558">
    <property type="entry name" value="TRACRIPTIONAL REGULATORY PROTEIN-RELATED-RELATED"/>
    <property type="match status" value="1"/>
</dbReference>
<dbReference type="Gene3D" id="1.10.260.40">
    <property type="entry name" value="lambda repressor-like DNA-binding domains"/>
    <property type="match status" value="1"/>
</dbReference>
<proteinExistence type="predicted"/>
<protein>
    <submittedName>
        <fullName evidence="3">DNA-binding transcriptional regulator, XRE-family HTH domain</fullName>
    </submittedName>
</protein>
<dbReference type="SUPFAM" id="SSF47413">
    <property type="entry name" value="lambda repressor-like DNA-binding domains"/>
    <property type="match status" value="1"/>
</dbReference>
<keyword evidence="1 3" id="KW-0238">DNA-binding</keyword>
<dbReference type="InterPro" id="IPR001387">
    <property type="entry name" value="Cro/C1-type_HTH"/>
</dbReference>
<evidence type="ECO:0000313" key="4">
    <source>
        <dbReference type="Proteomes" id="UP000192907"/>
    </source>
</evidence>
<dbReference type="RefSeq" id="WP_132318748.1">
    <property type="nucleotide sequence ID" value="NZ_FWZT01000008.1"/>
</dbReference>
<sequence length="105" mass="11812">MAKDNVDALEFLKRNRGPLSLGRALKADRLANDLTQEGLATKVGVTRQAIYGFESERDFPSYKTLKKIAKVFKMDEASYVRLLVQDLMRKKGIEGYTVDVKKDAG</sequence>
<keyword evidence="4" id="KW-1185">Reference proteome</keyword>
<dbReference type="Proteomes" id="UP000192907">
    <property type="component" value="Unassembled WGS sequence"/>
</dbReference>
<dbReference type="EMBL" id="FWZT01000008">
    <property type="protein sequence ID" value="SMF27263.1"/>
    <property type="molecule type" value="Genomic_DNA"/>
</dbReference>
<dbReference type="STRING" id="1513793.SAMN06296036_108204"/>
<evidence type="ECO:0000313" key="3">
    <source>
        <dbReference type="EMBL" id="SMF27263.1"/>
    </source>
</evidence>
<reference evidence="4" key="1">
    <citation type="submission" date="2017-04" db="EMBL/GenBank/DDBJ databases">
        <authorList>
            <person name="Varghese N."/>
            <person name="Submissions S."/>
        </authorList>
    </citation>
    <scope>NUCLEOTIDE SEQUENCE [LARGE SCALE GENOMIC DNA]</scope>
    <source>
        <strain evidence="4">RKEM611</strain>
    </source>
</reference>
<name>A0A1Y6BYA1_9BACT</name>
<feature type="domain" description="HTH cro/C1-type" evidence="2">
    <location>
        <begin position="25"/>
        <end position="80"/>
    </location>
</feature>
<dbReference type="InterPro" id="IPR010982">
    <property type="entry name" value="Lambda_DNA-bd_dom_sf"/>
</dbReference>
<gene>
    <name evidence="3" type="ORF">SAMN06296036_108204</name>
</gene>
<evidence type="ECO:0000259" key="2">
    <source>
        <dbReference type="PROSITE" id="PS50943"/>
    </source>
</evidence>
<organism evidence="3 4">
    <name type="scientific">Pseudobacteriovorax antillogorgiicola</name>
    <dbReference type="NCBI Taxonomy" id="1513793"/>
    <lineage>
        <taxon>Bacteria</taxon>
        <taxon>Pseudomonadati</taxon>
        <taxon>Bdellovibrionota</taxon>
        <taxon>Oligoflexia</taxon>
        <taxon>Oligoflexales</taxon>
        <taxon>Pseudobacteriovoracaceae</taxon>
        <taxon>Pseudobacteriovorax</taxon>
    </lineage>
</organism>
<dbReference type="PANTHER" id="PTHR46558:SF4">
    <property type="entry name" value="DNA-BIDING PHAGE PROTEIN"/>
    <property type="match status" value="1"/>
</dbReference>
<evidence type="ECO:0000256" key="1">
    <source>
        <dbReference type="ARBA" id="ARBA00023125"/>
    </source>
</evidence>
<dbReference type="AlphaFoldDB" id="A0A1Y6BYA1"/>
<dbReference type="Pfam" id="PF01381">
    <property type="entry name" value="HTH_3"/>
    <property type="match status" value="1"/>
</dbReference>
<accession>A0A1Y6BYA1</accession>
<dbReference type="OrthoDB" id="1357763at2"/>
<dbReference type="GO" id="GO:0003677">
    <property type="term" value="F:DNA binding"/>
    <property type="evidence" value="ECO:0007669"/>
    <property type="project" value="UniProtKB-KW"/>
</dbReference>